<keyword evidence="2" id="KW-1185">Reference proteome</keyword>
<sequence length="108" mass="12311">MRRNEKEREEIHQGSTKPSFNFDSLVFPLPPAFQLKTSGDSIFICNHNGEHANFLFLFILQIFFESQIRSISARFGGEGVLNGDSDNGFPWEWPTAPFTTIDKAKLMV</sequence>
<name>A0A5J5BTA4_9ASTE</name>
<proteinExistence type="predicted"/>
<accession>A0A5J5BTA4</accession>
<evidence type="ECO:0000313" key="2">
    <source>
        <dbReference type="Proteomes" id="UP000325577"/>
    </source>
</evidence>
<gene>
    <name evidence="1" type="ORF">F0562_022479</name>
</gene>
<organism evidence="1 2">
    <name type="scientific">Nyssa sinensis</name>
    <dbReference type="NCBI Taxonomy" id="561372"/>
    <lineage>
        <taxon>Eukaryota</taxon>
        <taxon>Viridiplantae</taxon>
        <taxon>Streptophyta</taxon>
        <taxon>Embryophyta</taxon>
        <taxon>Tracheophyta</taxon>
        <taxon>Spermatophyta</taxon>
        <taxon>Magnoliopsida</taxon>
        <taxon>eudicotyledons</taxon>
        <taxon>Gunneridae</taxon>
        <taxon>Pentapetalae</taxon>
        <taxon>asterids</taxon>
        <taxon>Cornales</taxon>
        <taxon>Nyssaceae</taxon>
        <taxon>Nyssa</taxon>
    </lineage>
</organism>
<dbReference type="EMBL" id="CM018034">
    <property type="protein sequence ID" value="KAA8544481.1"/>
    <property type="molecule type" value="Genomic_DNA"/>
</dbReference>
<dbReference type="Proteomes" id="UP000325577">
    <property type="component" value="Linkage Group LG11"/>
</dbReference>
<reference evidence="1 2" key="1">
    <citation type="submission" date="2019-09" db="EMBL/GenBank/DDBJ databases">
        <title>A chromosome-level genome assembly of the Chinese tupelo Nyssa sinensis.</title>
        <authorList>
            <person name="Yang X."/>
            <person name="Kang M."/>
            <person name="Yang Y."/>
            <person name="Xiong H."/>
            <person name="Wang M."/>
            <person name="Zhang Z."/>
            <person name="Wang Z."/>
            <person name="Wu H."/>
            <person name="Ma T."/>
            <person name="Liu J."/>
            <person name="Xi Z."/>
        </authorList>
    </citation>
    <scope>NUCLEOTIDE SEQUENCE [LARGE SCALE GENOMIC DNA]</scope>
    <source>
        <strain evidence="1">J267</strain>
        <tissue evidence="1">Leaf</tissue>
    </source>
</reference>
<dbReference type="AlphaFoldDB" id="A0A5J5BTA4"/>
<protein>
    <submittedName>
        <fullName evidence="1">Uncharacterized protein</fullName>
    </submittedName>
</protein>
<evidence type="ECO:0000313" key="1">
    <source>
        <dbReference type="EMBL" id="KAA8544481.1"/>
    </source>
</evidence>